<evidence type="ECO:0000256" key="10">
    <source>
        <dbReference type="SAM" id="Phobius"/>
    </source>
</evidence>
<feature type="transmembrane region" description="Helical" evidence="10">
    <location>
        <begin position="42"/>
        <end position="63"/>
    </location>
</feature>
<evidence type="ECO:0000256" key="9">
    <source>
        <dbReference type="ARBA" id="ARBA00031636"/>
    </source>
</evidence>
<dbReference type="AlphaFoldDB" id="A0A4Y6PTG5"/>
<dbReference type="CDD" id="cd13133">
    <property type="entry name" value="MATE_like_7"/>
    <property type="match status" value="1"/>
</dbReference>
<dbReference type="InterPro" id="IPR048279">
    <property type="entry name" value="MdtK-like"/>
</dbReference>
<keyword evidence="8 10" id="KW-0472">Membrane</keyword>
<evidence type="ECO:0000313" key="12">
    <source>
        <dbReference type="Proteomes" id="UP000315995"/>
    </source>
</evidence>
<dbReference type="PIRSF" id="PIRSF006603">
    <property type="entry name" value="DinF"/>
    <property type="match status" value="1"/>
</dbReference>
<dbReference type="GO" id="GO:0006811">
    <property type="term" value="P:monoatomic ion transport"/>
    <property type="evidence" value="ECO:0007669"/>
    <property type="project" value="UniProtKB-KW"/>
</dbReference>
<dbReference type="GO" id="GO:0005886">
    <property type="term" value="C:plasma membrane"/>
    <property type="evidence" value="ECO:0007669"/>
    <property type="project" value="UniProtKB-SubCell"/>
</dbReference>
<dbReference type="PANTHER" id="PTHR43298:SF2">
    <property type="entry name" value="FMN_FAD EXPORTER YEEO-RELATED"/>
    <property type="match status" value="1"/>
</dbReference>
<dbReference type="GO" id="GO:0015297">
    <property type="term" value="F:antiporter activity"/>
    <property type="evidence" value="ECO:0007669"/>
    <property type="project" value="UniProtKB-KW"/>
</dbReference>
<dbReference type="Proteomes" id="UP000315995">
    <property type="component" value="Chromosome"/>
</dbReference>
<accession>A0A5B8Y498</accession>
<feature type="transmembrane region" description="Helical" evidence="10">
    <location>
        <begin position="69"/>
        <end position="90"/>
    </location>
</feature>
<evidence type="ECO:0000256" key="2">
    <source>
        <dbReference type="ARBA" id="ARBA00022448"/>
    </source>
</evidence>
<gene>
    <name evidence="11" type="ORF">FIV42_11900</name>
</gene>
<name>A0A4Y6PTG5_PERCE</name>
<proteinExistence type="predicted"/>
<keyword evidence="3" id="KW-0050">Antiport</keyword>
<dbReference type="InterPro" id="IPR050222">
    <property type="entry name" value="MATE_MdtK"/>
</dbReference>
<evidence type="ECO:0000256" key="4">
    <source>
        <dbReference type="ARBA" id="ARBA00022475"/>
    </source>
</evidence>
<reference evidence="11 12" key="1">
    <citation type="submission" date="2019-06" db="EMBL/GenBank/DDBJ databases">
        <title>Persicimonas caeni gen. nov., sp. nov., a predatory bacterium isolated from solar saltern.</title>
        <authorList>
            <person name="Wang S."/>
        </authorList>
    </citation>
    <scope>NUCLEOTIDE SEQUENCE [LARGE SCALE GENOMIC DNA]</scope>
    <source>
        <strain evidence="11 12">YN101</strain>
    </source>
</reference>
<dbReference type="Pfam" id="PF01554">
    <property type="entry name" value="MatE"/>
    <property type="match status" value="2"/>
</dbReference>
<evidence type="ECO:0000313" key="11">
    <source>
        <dbReference type="EMBL" id="QDG51419.1"/>
    </source>
</evidence>
<feature type="transmembrane region" description="Helical" evidence="10">
    <location>
        <begin position="111"/>
        <end position="133"/>
    </location>
</feature>
<accession>A0A4Y6PTG5</accession>
<keyword evidence="4" id="KW-1003">Cell membrane</keyword>
<protein>
    <recommendedName>
        <fullName evidence="9">Multidrug-efflux transporter</fullName>
    </recommendedName>
</protein>
<feature type="transmembrane region" description="Helical" evidence="10">
    <location>
        <begin position="431"/>
        <end position="453"/>
    </location>
</feature>
<keyword evidence="2" id="KW-0813">Transport</keyword>
<keyword evidence="5 10" id="KW-0812">Transmembrane</keyword>
<keyword evidence="6 10" id="KW-1133">Transmembrane helix</keyword>
<feature type="transmembrane region" description="Helical" evidence="10">
    <location>
        <begin position="300"/>
        <end position="321"/>
    </location>
</feature>
<feature type="transmembrane region" description="Helical" evidence="10">
    <location>
        <begin position="373"/>
        <end position="395"/>
    </location>
</feature>
<dbReference type="GO" id="GO:0042910">
    <property type="term" value="F:xenobiotic transmembrane transporter activity"/>
    <property type="evidence" value="ECO:0007669"/>
    <property type="project" value="InterPro"/>
</dbReference>
<feature type="transmembrane region" description="Helical" evidence="10">
    <location>
        <begin position="402"/>
        <end position="425"/>
    </location>
</feature>
<feature type="transmembrane region" description="Helical" evidence="10">
    <location>
        <begin position="257"/>
        <end position="280"/>
    </location>
</feature>
<keyword evidence="12" id="KW-1185">Reference proteome</keyword>
<dbReference type="InterPro" id="IPR002528">
    <property type="entry name" value="MATE_fam"/>
</dbReference>
<evidence type="ECO:0000256" key="8">
    <source>
        <dbReference type="ARBA" id="ARBA00023136"/>
    </source>
</evidence>
<evidence type="ECO:0000256" key="1">
    <source>
        <dbReference type="ARBA" id="ARBA00004651"/>
    </source>
</evidence>
<dbReference type="OrthoDB" id="9805232at2"/>
<sequence length="472" mass="49896">MRRFGAPRLVVSRFKTLKSLRQAGTDTSDGSIREVAKMSWPIIVGMLSYTVMGVADTLFVGWIGTSELAAVGLATTAILLLNALFMGTLHGSKVLCSQATGRGCPEEAKRFGWAGVYLALPFGLIVAALAFFGAPIFSLMGGPAEVQALAQDYFWVAAAGSIFWYVAMAICNYFQGIGNTRTPMMISVLANVLNIALDPLLIFGLGPIPAMGVGGAALATVIAQAAGMVVAAVIFMRQVGLIRMPKWRQAVDKVVDLGLPMGIRNALGVGAFTAFTALLARMGEDQLAAHQIALKVMSISFLPGQGLSETVTILIGQYFGAGRFEAARRAFKSTLLIALGLMGTCGVVFFAFGEQLVRVFNSDASVVYLGSKLLLVAAFYQVFDAIAIVATGALNGTGDTKFTMWMGVGSAWLVLLPASYLFAFTLEGGAVGAWLGMTVQLIVLAAVTLLRFTRSDWQGAAQRADVKRLAPA</sequence>
<dbReference type="PANTHER" id="PTHR43298">
    <property type="entry name" value="MULTIDRUG RESISTANCE PROTEIN NORM-RELATED"/>
    <property type="match status" value="1"/>
</dbReference>
<keyword evidence="7" id="KW-0406">Ion transport</keyword>
<dbReference type="NCBIfam" id="TIGR00797">
    <property type="entry name" value="matE"/>
    <property type="match status" value="1"/>
</dbReference>
<feature type="transmembrane region" description="Helical" evidence="10">
    <location>
        <begin position="214"/>
        <end position="236"/>
    </location>
</feature>
<feature type="transmembrane region" description="Helical" evidence="10">
    <location>
        <begin position="333"/>
        <end position="353"/>
    </location>
</feature>
<feature type="transmembrane region" description="Helical" evidence="10">
    <location>
        <begin position="153"/>
        <end position="174"/>
    </location>
</feature>
<organism evidence="11 12">
    <name type="scientific">Persicimonas caeni</name>
    <dbReference type="NCBI Taxonomy" id="2292766"/>
    <lineage>
        <taxon>Bacteria</taxon>
        <taxon>Deltaproteobacteria</taxon>
        <taxon>Bradymonadales</taxon>
        <taxon>Bradymonadaceae</taxon>
        <taxon>Persicimonas</taxon>
    </lineage>
</organism>
<evidence type="ECO:0000256" key="3">
    <source>
        <dbReference type="ARBA" id="ARBA00022449"/>
    </source>
</evidence>
<evidence type="ECO:0000256" key="6">
    <source>
        <dbReference type="ARBA" id="ARBA00022989"/>
    </source>
</evidence>
<comment type="subcellular location">
    <subcellularLocation>
        <location evidence="1">Cell membrane</location>
        <topology evidence="1">Multi-pass membrane protein</topology>
    </subcellularLocation>
</comment>
<evidence type="ECO:0000256" key="5">
    <source>
        <dbReference type="ARBA" id="ARBA00022692"/>
    </source>
</evidence>
<dbReference type="EMBL" id="CP041186">
    <property type="protein sequence ID" value="QDG51419.1"/>
    <property type="molecule type" value="Genomic_DNA"/>
</dbReference>
<evidence type="ECO:0000256" key="7">
    <source>
        <dbReference type="ARBA" id="ARBA00023065"/>
    </source>
</evidence>
<feature type="transmembrane region" description="Helical" evidence="10">
    <location>
        <begin position="186"/>
        <end position="208"/>
    </location>
</feature>